<organism evidence="1 2">
    <name type="scientific">Streptomyces varsoviensis</name>
    <dbReference type="NCBI Taxonomy" id="67373"/>
    <lineage>
        <taxon>Bacteria</taxon>
        <taxon>Bacillati</taxon>
        <taxon>Actinomycetota</taxon>
        <taxon>Actinomycetes</taxon>
        <taxon>Kitasatosporales</taxon>
        <taxon>Streptomycetaceae</taxon>
        <taxon>Streptomyces</taxon>
    </lineage>
</organism>
<protein>
    <submittedName>
        <fullName evidence="1">Uncharacterized protein</fullName>
    </submittedName>
</protein>
<gene>
    <name evidence="1" type="ORF">ADK38_38535</name>
</gene>
<keyword evidence="2" id="KW-1185">Reference proteome</keyword>
<comment type="caution">
    <text evidence="1">The sequence shown here is derived from an EMBL/GenBank/DDBJ whole genome shotgun (WGS) entry which is preliminary data.</text>
</comment>
<accession>A0ABR5IVD0</accession>
<feature type="non-terminal residue" evidence="1">
    <location>
        <position position="1"/>
    </location>
</feature>
<dbReference type="EMBL" id="LGUT01003634">
    <property type="protein sequence ID" value="KOG85107.1"/>
    <property type="molecule type" value="Genomic_DNA"/>
</dbReference>
<evidence type="ECO:0000313" key="1">
    <source>
        <dbReference type="EMBL" id="KOG85107.1"/>
    </source>
</evidence>
<name>A0ABR5IVD0_9ACTN</name>
<evidence type="ECO:0000313" key="2">
    <source>
        <dbReference type="Proteomes" id="UP000037020"/>
    </source>
</evidence>
<reference evidence="1 2" key="1">
    <citation type="submission" date="2015-07" db="EMBL/GenBank/DDBJ databases">
        <authorList>
            <person name="Ju K.-S."/>
            <person name="Doroghazi J.R."/>
            <person name="Metcalf W.W."/>
        </authorList>
    </citation>
    <scope>NUCLEOTIDE SEQUENCE [LARGE SCALE GENOMIC DNA]</scope>
    <source>
        <strain evidence="1 2">NRRL B-3589</strain>
    </source>
</reference>
<proteinExistence type="predicted"/>
<dbReference type="Proteomes" id="UP000037020">
    <property type="component" value="Unassembled WGS sequence"/>
</dbReference>
<sequence length="178" mass="19843">SAAGTLRGHYSARTPVPNLTWTRDQYLGGSDKDLAGHFKALVRGGLVEDALAEKGQAARMWREIVALSDGLPVRDRDDRAYVRVSARYGLCLYSVIHHGWQVMLRGFAGERGRVMAQHLRAYDAAWEEWRWLARRQADCASLYQPLGFGKKGADGVYGADPEHGMGPSVEGYRRLLAR</sequence>